<accession>A0A2S1SI20</accession>
<keyword evidence="5 6" id="KW-0472">Membrane</keyword>
<feature type="transmembrane region" description="Helical" evidence="6">
    <location>
        <begin position="150"/>
        <end position="169"/>
    </location>
</feature>
<dbReference type="InterPro" id="IPR000917">
    <property type="entry name" value="Sulfatase_N"/>
</dbReference>
<evidence type="ECO:0000313" key="8">
    <source>
        <dbReference type="EMBL" id="AWI26056.1"/>
    </source>
</evidence>
<feature type="transmembrane region" description="Helical" evidence="6">
    <location>
        <begin position="190"/>
        <end position="208"/>
    </location>
</feature>
<sequence>MDKTQKWQNFIKELGNQIFFWFFGIVFFTLFRITFIYIFRKQLGASADGGEIFKALSSGFSFDCTVMGYFLILPFLLLLIFSPFDKFRPAIISRKIVQVLFVILSTIICIITIGYFQEYHDQFNNFLFLALYDDQKAVAKTLMADEYHPVLNMMTFVIVLITGILILVYSERRDVLYRILQKFSFRYSRPILVILVIALFVCSLRGSFSSVPAIRKWAGVSKDAFLNKTIVNPFRSLKYALEDFDELNLLEGKNPFLSEKQFNADFPQAKITDLLEKTAQGATIEKPKQIFLVVMESYDSWPLMDKYKPFKFSENLSRIAANGTQFTDFLPAANATFDSFGAIVTDVPHCGVNISQLGTVNEPFETSIFKQFKKLGYETNLFYGGFLSWENIGDFCRYQGVDRIFSGVDAGGKSDSGDWGIEDEKLFNLVLKNTDPTKNSLNIILTSSYHPPYAIDIYAKGFSYHTENDFPSSVRKYYDGGMTMKEMGHLWYGDKAIGGFMDTAAKKYGDGLFCFTGDHYGRRFINHNPNLYEKSSVSFIMYGKSIPKSINRTPGSHVDIMPTLIEMIAPKGFKYYSFGSSLFDKAKNKAFGLDKMVVPDEMYYFPKEAKIEKINLRTFGESRMDNSPLTDDYNRYMALTWHYTMKGNNLKATKKKNIKTN</sequence>
<evidence type="ECO:0000256" key="3">
    <source>
        <dbReference type="ARBA" id="ARBA00022692"/>
    </source>
</evidence>
<organism evidence="8 9">
    <name type="scientific">Flavobacterium pallidum</name>
    <dbReference type="NCBI Taxonomy" id="2172098"/>
    <lineage>
        <taxon>Bacteria</taxon>
        <taxon>Pseudomonadati</taxon>
        <taxon>Bacteroidota</taxon>
        <taxon>Flavobacteriia</taxon>
        <taxon>Flavobacteriales</taxon>
        <taxon>Flavobacteriaceae</taxon>
        <taxon>Flavobacterium</taxon>
    </lineage>
</organism>
<protein>
    <submittedName>
        <fullName evidence="8">Alkaline phosphatase</fullName>
    </submittedName>
</protein>
<keyword evidence="9" id="KW-1185">Reference proteome</keyword>
<name>A0A2S1SI20_9FLAO</name>
<evidence type="ECO:0000256" key="5">
    <source>
        <dbReference type="ARBA" id="ARBA00023136"/>
    </source>
</evidence>
<evidence type="ECO:0000256" key="6">
    <source>
        <dbReference type="SAM" id="Phobius"/>
    </source>
</evidence>
<dbReference type="Proteomes" id="UP000244937">
    <property type="component" value="Chromosome"/>
</dbReference>
<dbReference type="GO" id="GO:0005886">
    <property type="term" value="C:plasma membrane"/>
    <property type="evidence" value="ECO:0007669"/>
    <property type="project" value="UniProtKB-SubCell"/>
</dbReference>
<dbReference type="AlphaFoldDB" id="A0A2S1SI20"/>
<keyword evidence="3 6" id="KW-0812">Transmembrane</keyword>
<dbReference type="Gene3D" id="3.40.720.10">
    <property type="entry name" value="Alkaline Phosphatase, subunit A"/>
    <property type="match status" value="1"/>
</dbReference>
<evidence type="ECO:0000259" key="7">
    <source>
        <dbReference type="Pfam" id="PF00884"/>
    </source>
</evidence>
<dbReference type="InterPro" id="IPR017850">
    <property type="entry name" value="Alkaline_phosphatase_core_sf"/>
</dbReference>
<evidence type="ECO:0000256" key="4">
    <source>
        <dbReference type="ARBA" id="ARBA00022989"/>
    </source>
</evidence>
<dbReference type="RefSeq" id="WP_108903834.1">
    <property type="nucleotide sequence ID" value="NZ_CP029187.1"/>
</dbReference>
<feature type="transmembrane region" description="Helical" evidence="6">
    <location>
        <begin position="59"/>
        <end position="84"/>
    </location>
</feature>
<feature type="transmembrane region" description="Helical" evidence="6">
    <location>
        <begin position="20"/>
        <end position="39"/>
    </location>
</feature>
<feature type="transmembrane region" description="Helical" evidence="6">
    <location>
        <begin position="96"/>
        <end position="116"/>
    </location>
</feature>
<evidence type="ECO:0000256" key="1">
    <source>
        <dbReference type="ARBA" id="ARBA00004651"/>
    </source>
</evidence>
<feature type="domain" description="Sulfatase N-terminal" evidence="7">
    <location>
        <begin position="290"/>
        <end position="566"/>
    </location>
</feature>
<dbReference type="EMBL" id="CP029187">
    <property type="protein sequence ID" value="AWI26056.1"/>
    <property type="molecule type" value="Genomic_DNA"/>
</dbReference>
<comment type="subcellular location">
    <subcellularLocation>
        <location evidence="1">Cell membrane</location>
        <topology evidence="1">Multi-pass membrane protein</topology>
    </subcellularLocation>
</comment>
<gene>
    <name evidence="8" type="ORF">HYN49_09190</name>
</gene>
<reference evidence="8 9" key="1">
    <citation type="submission" date="2018-05" db="EMBL/GenBank/DDBJ databases">
        <title>Genome sequencing of Flavobacterium sp. HYN0049.</title>
        <authorList>
            <person name="Yi H."/>
            <person name="Baek C."/>
        </authorList>
    </citation>
    <scope>NUCLEOTIDE SEQUENCE [LARGE SCALE GENOMIC DNA]</scope>
    <source>
        <strain evidence="8 9">HYN0049</strain>
    </source>
</reference>
<dbReference type="InterPro" id="IPR050448">
    <property type="entry name" value="OpgB/LTA_synthase_biosynth"/>
</dbReference>
<dbReference type="KEGG" id="fpal:HYN49_09190"/>
<dbReference type="PANTHER" id="PTHR47371:SF3">
    <property type="entry name" value="PHOSPHOGLYCEROL TRANSFERASE I"/>
    <property type="match status" value="1"/>
</dbReference>
<dbReference type="PANTHER" id="PTHR47371">
    <property type="entry name" value="LIPOTEICHOIC ACID SYNTHASE"/>
    <property type="match status" value="1"/>
</dbReference>
<proteinExistence type="predicted"/>
<dbReference type="Pfam" id="PF00884">
    <property type="entry name" value="Sulfatase"/>
    <property type="match status" value="1"/>
</dbReference>
<dbReference type="OrthoDB" id="9777768at2"/>
<keyword evidence="4 6" id="KW-1133">Transmembrane helix</keyword>
<evidence type="ECO:0000256" key="2">
    <source>
        <dbReference type="ARBA" id="ARBA00022475"/>
    </source>
</evidence>
<dbReference type="SUPFAM" id="SSF53649">
    <property type="entry name" value="Alkaline phosphatase-like"/>
    <property type="match status" value="1"/>
</dbReference>
<evidence type="ECO:0000313" key="9">
    <source>
        <dbReference type="Proteomes" id="UP000244937"/>
    </source>
</evidence>
<keyword evidence="2" id="KW-1003">Cell membrane</keyword>